<sequence length="359" mass="42406">MRWNYKKERESISWYLISVEGGHMDKKVENKEKSLTAHSNVLKYRSSYFRQKLENIQPNENNIKTINKPNVSAKIFDAILNYVWWYRIVNLMLAAKKFEFEELSNKLETFLIETHFSIVSRRLLTEKILNDLQNFCNDILTTLRQCLQHIHYFRLLNFEIFDKIKPYKKILDKQLWEDINQHSFAPERPNSKRIFFNIISLDHASEISSWIDCRTITYSTTNIPYKFELILRGTTNGFAPQTFWNICHGHTCTVVVAKVKGTDEIIGGYNPLAWDSACYGEYRWMETKDSFIFSNDQNIEGPHFGFDFCRIASVICLAILTKNLYEHYQITFLLIIMKLFDIEVIELAEVELVQVDEVV</sequence>
<gene>
    <name evidence="3" type="ORF">Glove_87g195</name>
</gene>
<dbReference type="Gene3D" id="3.30.710.10">
    <property type="entry name" value="Potassium Channel Kv1.1, Chain A"/>
    <property type="match status" value="1"/>
</dbReference>
<dbReference type="CDD" id="cd18186">
    <property type="entry name" value="BTB_POZ_ZBTB_KLHL-like"/>
    <property type="match status" value="1"/>
</dbReference>
<feature type="domain" description="BTB" evidence="1">
    <location>
        <begin position="24"/>
        <end position="84"/>
    </location>
</feature>
<dbReference type="InterPro" id="IPR011333">
    <property type="entry name" value="SKP1/BTB/POZ_sf"/>
</dbReference>
<dbReference type="OrthoDB" id="1022638at2759"/>
<dbReference type="InterPro" id="IPR000210">
    <property type="entry name" value="BTB/POZ_dom"/>
</dbReference>
<reference evidence="3 4" key="1">
    <citation type="submission" date="2018-08" db="EMBL/GenBank/DDBJ databases">
        <title>Genome and evolution of the arbuscular mycorrhizal fungus Diversispora epigaea (formerly Glomus versiforme) and its bacterial endosymbionts.</title>
        <authorList>
            <person name="Sun X."/>
            <person name="Fei Z."/>
            <person name="Harrison M."/>
        </authorList>
    </citation>
    <scope>NUCLEOTIDE SEQUENCE [LARGE SCALE GENOMIC DNA]</scope>
    <source>
        <strain evidence="3 4">IT104</strain>
    </source>
</reference>
<keyword evidence="4" id="KW-1185">Reference proteome</keyword>
<dbReference type="EMBL" id="PQFF01000083">
    <property type="protein sequence ID" value="RHZ83760.1"/>
    <property type="molecule type" value="Genomic_DNA"/>
</dbReference>
<proteinExistence type="predicted"/>
<dbReference type="Proteomes" id="UP000266861">
    <property type="component" value="Unassembled WGS sequence"/>
</dbReference>
<evidence type="ECO:0000313" key="4">
    <source>
        <dbReference type="Proteomes" id="UP000266861"/>
    </source>
</evidence>
<name>A0A397JGK4_9GLOM</name>
<comment type="caution">
    <text evidence="3">The sequence shown here is derived from an EMBL/GenBank/DDBJ whole genome shotgun (WGS) entry which is preliminary data.</text>
</comment>
<accession>A0A397JGK4</accession>
<evidence type="ECO:0000313" key="3">
    <source>
        <dbReference type="EMBL" id="RHZ83760.1"/>
    </source>
</evidence>
<dbReference type="Pfam" id="PF07534">
    <property type="entry name" value="TLD"/>
    <property type="match status" value="1"/>
</dbReference>
<dbReference type="SUPFAM" id="SSF54695">
    <property type="entry name" value="POZ domain"/>
    <property type="match status" value="1"/>
</dbReference>
<evidence type="ECO:0000259" key="1">
    <source>
        <dbReference type="PROSITE" id="PS50097"/>
    </source>
</evidence>
<evidence type="ECO:0008006" key="5">
    <source>
        <dbReference type="Google" id="ProtNLM"/>
    </source>
</evidence>
<organism evidence="3 4">
    <name type="scientific">Diversispora epigaea</name>
    <dbReference type="NCBI Taxonomy" id="1348612"/>
    <lineage>
        <taxon>Eukaryota</taxon>
        <taxon>Fungi</taxon>
        <taxon>Fungi incertae sedis</taxon>
        <taxon>Mucoromycota</taxon>
        <taxon>Glomeromycotina</taxon>
        <taxon>Glomeromycetes</taxon>
        <taxon>Diversisporales</taxon>
        <taxon>Diversisporaceae</taxon>
        <taxon>Diversispora</taxon>
    </lineage>
</organism>
<dbReference type="Pfam" id="PF00651">
    <property type="entry name" value="BTB"/>
    <property type="match status" value="1"/>
</dbReference>
<evidence type="ECO:0000259" key="2">
    <source>
        <dbReference type="PROSITE" id="PS51886"/>
    </source>
</evidence>
<dbReference type="SMART" id="SM00225">
    <property type="entry name" value="BTB"/>
    <property type="match status" value="1"/>
</dbReference>
<protein>
    <recommendedName>
        <fullName evidence="5">TLDc domain-containing protein</fullName>
    </recommendedName>
</protein>
<dbReference type="AlphaFoldDB" id="A0A397JGK4"/>
<feature type="domain" description="TLDc" evidence="2">
    <location>
        <begin position="197"/>
        <end position="359"/>
    </location>
</feature>
<dbReference type="PROSITE" id="PS51886">
    <property type="entry name" value="TLDC"/>
    <property type="match status" value="1"/>
</dbReference>
<dbReference type="PROSITE" id="PS50097">
    <property type="entry name" value="BTB"/>
    <property type="match status" value="1"/>
</dbReference>
<dbReference type="InterPro" id="IPR006571">
    <property type="entry name" value="TLDc_dom"/>
</dbReference>